<reference evidence="4" key="1">
    <citation type="submission" date="2020-05" db="EMBL/GenBank/DDBJ databases">
        <title>Frigoriglobus tundricola gen. nov., sp. nov., a psychrotolerant cellulolytic planctomycete of the family Gemmataceae with two divergent copies of 16S rRNA gene.</title>
        <authorList>
            <person name="Kulichevskaya I.S."/>
            <person name="Ivanova A.A."/>
            <person name="Naumoff D.G."/>
            <person name="Beletsky A.V."/>
            <person name="Rijpstra W.I.C."/>
            <person name="Sinninghe Damste J.S."/>
            <person name="Mardanov A.V."/>
            <person name="Ravin N.V."/>
            <person name="Dedysh S.N."/>
        </authorList>
    </citation>
    <scope>NUCLEOTIDE SEQUENCE [LARGE SCALE GENOMIC DNA]</scope>
    <source>
        <strain evidence="4">PL17</strain>
    </source>
</reference>
<dbReference type="RefSeq" id="WP_171470513.1">
    <property type="nucleotide sequence ID" value="NZ_CP053452.2"/>
</dbReference>
<feature type="region of interest" description="Disordered" evidence="1">
    <location>
        <begin position="1"/>
        <end position="60"/>
    </location>
</feature>
<feature type="transmembrane region" description="Helical" evidence="2">
    <location>
        <begin position="102"/>
        <end position="123"/>
    </location>
</feature>
<accession>A0A6M5YKD7</accession>
<keyword evidence="2" id="KW-0472">Membrane</keyword>
<sequence length="177" mass="20033">MPRDDDEEDRPRRKRRDEEEAEDRPRRRRRDDDDEDDEDDRPRRRRRDEEEDEDDYEPRRGERLSRATLRGIASNQKVLILCILAYLCLIPAQFAIPEQSKLYLALALVPLGLTATVFVFLLATKVYSTATGVVLGILTLIPCIGLIVLLIINGKATSILKENGVSVGLLGASSSDI</sequence>
<evidence type="ECO:0000313" key="3">
    <source>
        <dbReference type="EMBL" id="QJW94539.1"/>
    </source>
</evidence>
<keyword evidence="2" id="KW-1133">Transmembrane helix</keyword>
<evidence type="ECO:0000256" key="1">
    <source>
        <dbReference type="SAM" id="MobiDB-lite"/>
    </source>
</evidence>
<name>A0A6M5YKD7_9BACT</name>
<feature type="transmembrane region" description="Helical" evidence="2">
    <location>
        <begin position="78"/>
        <end position="96"/>
    </location>
</feature>
<dbReference type="EMBL" id="CP053452">
    <property type="protein sequence ID" value="QJW94539.1"/>
    <property type="molecule type" value="Genomic_DNA"/>
</dbReference>
<keyword evidence="2" id="KW-0812">Transmembrane</keyword>
<proteinExistence type="predicted"/>
<protein>
    <submittedName>
        <fullName evidence="3">Uncharacterized protein</fullName>
    </submittedName>
</protein>
<organism evidence="3 4">
    <name type="scientific">Frigoriglobus tundricola</name>
    <dbReference type="NCBI Taxonomy" id="2774151"/>
    <lineage>
        <taxon>Bacteria</taxon>
        <taxon>Pseudomonadati</taxon>
        <taxon>Planctomycetota</taxon>
        <taxon>Planctomycetia</taxon>
        <taxon>Gemmatales</taxon>
        <taxon>Gemmataceae</taxon>
        <taxon>Frigoriglobus</taxon>
    </lineage>
</organism>
<dbReference type="KEGG" id="ftj:FTUN_2060"/>
<evidence type="ECO:0000256" key="2">
    <source>
        <dbReference type="SAM" id="Phobius"/>
    </source>
</evidence>
<dbReference type="Proteomes" id="UP000503447">
    <property type="component" value="Chromosome"/>
</dbReference>
<evidence type="ECO:0000313" key="4">
    <source>
        <dbReference type="Proteomes" id="UP000503447"/>
    </source>
</evidence>
<feature type="transmembrane region" description="Helical" evidence="2">
    <location>
        <begin position="130"/>
        <end position="152"/>
    </location>
</feature>
<keyword evidence="4" id="KW-1185">Reference proteome</keyword>
<gene>
    <name evidence="3" type="ORF">FTUN_2060</name>
</gene>
<dbReference type="AlphaFoldDB" id="A0A6M5YKD7"/>